<comment type="caution">
    <text evidence="2">The sequence shown here is derived from an EMBL/GenBank/DDBJ whole genome shotgun (WGS) entry which is preliminary data.</text>
</comment>
<dbReference type="RefSeq" id="WP_045624748.1">
    <property type="nucleotide sequence ID" value="NZ_BAYM01000077.1"/>
</dbReference>
<name>A0A0C9QCK4_LACPA</name>
<dbReference type="AlphaFoldDB" id="A0A0C9QCK4"/>
<evidence type="ECO:0000256" key="1">
    <source>
        <dbReference type="SAM" id="Phobius"/>
    </source>
</evidence>
<feature type="transmembrane region" description="Helical" evidence="1">
    <location>
        <begin position="98"/>
        <end position="120"/>
    </location>
</feature>
<dbReference type="Proteomes" id="UP000032552">
    <property type="component" value="Unassembled WGS sequence"/>
</dbReference>
<keyword evidence="1" id="KW-1133">Transmembrane helix</keyword>
<protein>
    <submittedName>
        <fullName evidence="2">Uncharacterized protein</fullName>
    </submittedName>
</protein>
<feature type="transmembrane region" description="Helical" evidence="1">
    <location>
        <begin position="59"/>
        <end position="86"/>
    </location>
</feature>
<evidence type="ECO:0000313" key="3">
    <source>
        <dbReference type="Proteomes" id="UP000032552"/>
    </source>
</evidence>
<feature type="transmembrane region" description="Helical" evidence="1">
    <location>
        <begin position="127"/>
        <end position="147"/>
    </location>
</feature>
<feature type="transmembrane region" description="Helical" evidence="1">
    <location>
        <begin position="32"/>
        <end position="52"/>
    </location>
</feature>
<organism evidence="2 3">
    <name type="scientific">Lacticaseibacillus paracasei NRIC 0644</name>
    <dbReference type="NCBI Taxonomy" id="1435038"/>
    <lineage>
        <taxon>Bacteria</taxon>
        <taxon>Bacillati</taxon>
        <taxon>Bacillota</taxon>
        <taxon>Bacilli</taxon>
        <taxon>Lactobacillales</taxon>
        <taxon>Lactobacillaceae</taxon>
        <taxon>Lacticaseibacillus</taxon>
    </lineage>
</organism>
<proteinExistence type="predicted"/>
<dbReference type="EMBL" id="BAYM01000077">
    <property type="protein sequence ID" value="GAN36358.1"/>
    <property type="molecule type" value="Genomic_DNA"/>
</dbReference>
<reference evidence="3" key="1">
    <citation type="submission" date="2014-05" db="EMBL/GenBank/DDBJ databases">
        <title>Whole genome sequencing of Lactobacillus casei NRIC0644.</title>
        <authorList>
            <person name="Atarashi H."/>
            <person name="Yoshida Y."/>
            <person name="Fujimura S."/>
            <person name="Tanaka N."/>
            <person name="Shiwa Y."/>
            <person name="Yoshikawa H."/>
            <person name="Okada S."/>
            <person name="Nakagawa J."/>
        </authorList>
    </citation>
    <scope>NUCLEOTIDE SEQUENCE [LARGE SCALE GENOMIC DNA]</scope>
    <source>
        <strain evidence="3">NRIC0644</strain>
    </source>
</reference>
<feature type="transmembrane region" description="Helical" evidence="1">
    <location>
        <begin position="153"/>
        <end position="183"/>
    </location>
</feature>
<accession>A0A0C9QCK4</accession>
<keyword evidence="1" id="KW-0812">Transmembrane</keyword>
<gene>
    <name evidence="2" type="ORF">LC0644_0947</name>
</gene>
<feature type="transmembrane region" description="Helical" evidence="1">
    <location>
        <begin position="195"/>
        <end position="212"/>
    </location>
</feature>
<feature type="transmembrane region" description="Helical" evidence="1">
    <location>
        <begin position="7"/>
        <end position="26"/>
    </location>
</feature>
<sequence>MKNINQGADAAAFIGQILAYPFLIALSLQITWHFQIIALLLMGVCLAAAMVVKRYPLVLIIAAITGITGAINQWILLPLVAVQLLLTFLLRTQKVTKQWAGTIAFGQAILFQILLIYAGLHFLSQDMLLDLALLYVPALIGLWANHFPKWTDMVLLAITVVIGYWLQRLNLIAIGGIIILVTLINSRRPFKVPSYLYQFSPVIATLLLYLARMHG</sequence>
<keyword evidence="1" id="KW-0472">Membrane</keyword>
<evidence type="ECO:0000313" key="2">
    <source>
        <dbReference type="EMBL" id="GAN36358.1"/>
    </source>
</evidence>